<evidence type="ECO:0000313" key="1">
    <source>
        <dbReference type="EMBL" id="ASA21825.1"/>
    </source>
</evidence>
<name>A0A2Z2KDF3_9BACL</name>
<protein>
    <submittedName>
        <fullName evidence="1">Uncharacterized protein</fullName>
    </submittedName>
</protein>
<dbReference type="EMBL" id="CP021780">
    <property type="protein sequence ID" value="ASA21825.1"/>
    <property type="molecule type" value="Genomic_DNA"/>
</dbReference>
<proteinExistence type="predicted"/>
<reference evidence="1 2" key="1">
    <citation type="submission" date="2017-06" db="EMBL/GenBank/DDBJ databases">
        <title>Complete genome sequence of Paenibacillus donghaensis KCTC 13049T isolated from East Sea sediment, South Korea.</title>
        <authorList>
            <person name="Jung B.K."/>
            <person name="Hong S.-J."/>
            <person name="Shin J.-H."/>
        </authorList>
    </citation>
    <scope>NUCLEOTIDE SEQUENCE [LARGE SCALE GENOMIC DNA]</scope>
    <source>
        <strain evidence="1 2">KCTC 13049</strain>
    </source>
</reference>
<dbReference type="AlphaFoldDB" id="A0A2Z2KDF3"/>
<dbReference type="RefSeq" id="WP_087915832.1">
    <property type="nucleotide sequence ID" value="NZ_CP021780.1"/>
</dbReference>
<sequence length="155" mass="17897">MSLDETKKVKVRNLCTWDLYVARIESNGDFRIAAKKSVSIPVAEIIAQVNEGNRIFAGDDEKGTNARVYIEDEEVRAHLGFDSEDTKEKQEVLTEDEIVRIINLKTFSSFKENVEKKVLHQFQKALLMEVAIKNKLNDLAKVQFIEEYTELKFEK</sequence>
<dbReference type="OrthoDB" id="2086547at2"/>
<evidence type="ECO:0000313" key="2">
    <source>
        <dbReference type="Proteomes" id="UP000249890"/>
    </source>
</evidence>
<accession>A0A2Z2KDF3</accession>
<dbReference type="KEGG" id="pdh:B9T62_14205"/>
<dbReference type="Proteomes" id="UP000249890">
    <property type="component" value="Chromosome"/>
</dbReference>
<gene>
    <name evidence="1" type="ORF">B9T62_14205</name>
</gene>
<keyword evidence="2" id="KW-1185">Reference proteome</keyword>
<organism evidence="1 2">
    <name type="scientific">Paenibacillus donghaensis</name>
    <dbReference type="NCBI Taxonomy" id="414771"/>
    <lineage>
        <taxon>Bacteria</taxon>
        <taxon>Bacillati</taxon>
        <taxon>Bacillota</taxon>
        <taxon>Bacilli</taxon>
        <taxon>Bacillales</taxon>
        <taxon>Paenibacillaceae</taxon>
        <taxon>Paenibacillus</taxon>
    </lineage>
</organism>